<accession>A0A7C9TAM7</accession>
<keyword evidence="1" id="KW-0732">Signal</keyword>
<proteinExistence type="predicted"/>
<dbReference type="PROSITE" id="PS51257">
    <property type="entry name" value="PROKAR_LIPOPROTEIN"/>
    <property type="match status" value="1"/>
</dbReference>
<reference evidence="2 3" key="1">
    <citation type="submission" date="2019-09" db="EMBL/GenBank/DDBJ databases">
        <title>H2 Metabolism Revealed by Metagenomic Analysis in Subglacial Sediment of East Antarctica.</title>
        <authorList>
            <person name="Yang Z."/>
            <person name="Zhang Y."/>
            <person name="Lv Y."/>
            <person name="Yan W."/>
            <person name="Xiao X."/>
            <person name="Sun B."/>
            <person name="Ma H."/>
        </authorList>
    </citation>
    <scope>NUCLEOTIDE SEQUENCE [LARGE SCALE GENOMIC DNA]</scope>
    <source>
        <strain evidence="2">Bin2_2</strain>
    </source>
</reference>
<evidence type="ECO:0000313" key="2">
    <source>
        <dbReference type="EMBL" id="NDP49261.1"/>
    </source>
</evidence>
<evidence type="ECO:0000313" key="3">
    <source>
        <dbReference type="Proteomes" id="UP000483432"/>
    </source>
</evidence>
<sequence length="124" mass="13039">MKLALTSALASLTLLVACATPMGAPTKTAAGVLTTSAGMTLYTFDKDPVDAGKSVCVDDCATKWPPLIAAAGEKADGAYSIINRNDGARQWAFKGKPLYTWFKDQKPGDTTGDGVNNVWRTAKP</sequence>
<name>A0A7C9TAM7_9PROT</name>
<comment type="caution">
    <text evidence="2">The sequence shown here is derived from an EMBL/GenBank/DDBJ whole genome shotgun (WGS) entry which is preliminary data.</text>
</comment>
<protein>
    <recommendedName>
        <fullName evidence="4">Lipoprotein</fullName>
    </recommendedName>
</protein>
<feature type="chain" id="PRO_5028813432" description="Lipoprotein" evidence="1">
    <location>
        <begin position="20"/>
        <end position="124"/>
    </location>
</feature>
<dbReference type="Pfam" id="PF03640">
    <property type="entry name" value="Lipoprotein_15"/>
    <property type="match status" value="2"/>
</dbReference>
<dbReference type="GO" id="GO:0043448">
    <property type="term" value="P:alkane catabolic process"/>
    <property type="evidence" value="ECO:0007669"/>
    <property type="project" value="TreeGrafter"/>
</dbReference>
<dbReference type="AlphaFoldDB" id="A0A7C9TAM7"/>
<evidence type="ECO:0008006" key="4">
    <source>
        <dbReference type="Google" id="ProtNLM"/>
    </source>
</evidence>
<dbReference type="PIRSF" id="PIRSF029720">
    <property type="entry name" value="UCP029720"/>
    <property type="match status" value="1"/>
</dbReference>
<gene>
    <name evidence="2" type="ORF">GZ085_12910</name>
</gene>
<dbReference type="PANTHER" id="PTHR39335">
    <property type="entry name" value="BLL4220 PROTEIN"/>
    <property type="match status" value="1"/>
</dbReference>
<dbReference type="InterPro" id="IPR014558">
    <property type="entry name" value="UCP029720"/>
</dbReference>
<evidence type="ECO:0000256" key="1">
    <source>
        <dbReference type="SAM" id="SignalP"/>
    </source>
</evidence>
<dbReference type="PANTHER" id="PTHR39335:SF1">
    <property type="entry name" value="BLL4220 PROTEIN"/>
    <property type="match status" value="1"/>
</dbReference>
<dbReference type="Proteomes" id="UP000483432">
    <property type="component" value="Unassembled WGS sequence"/>
</dbReference>
<feature type="signal peptide" evidence="1">
    <location>
        <begin position="1"/>
        <end position="19"/>
    </location>
</feature>
<dbReference type="EMBL" id="JAAFGW010000236">
    <property type="protein sequence ID" value="NDP49261.1"/>
    <property type="molecule type" value="Genomic_DNA"/>
</dbReference>
<organism evidence="2 3">
    <name type="scientific">Sulfuriferula multivorans</name>
    <dbReference type="NCBI Taxonomy" id="1559896"/>
    <lineage>
        <taxon>Bacteria</taxon>
        <taxon>Pseudomonadati</taxon>
        <taxon>Pseudomonadota</taxon>
        <taxon>Betaproteobacteria</taxon>
        <taxon>Nitrosomonadales</taxon>
        <taxon>Sulfuricellaceae</taxon>
        <taxon>Sulfuriferula</taxon>
    </lineage>
</organism>
<dbReference type="InterPro" id="IPR005297">
    <property type="entry name" value="Lipoprotein_repeat"/>
</dbReference>